<dbReference type="Pfam" id="PF18803">
    <property type="entry name" value="CxC2"/>
    <property type="match status" value="1"/>
</dbReference>
<dbReference type="InParanoid" id="A0A401G7D3"/>
<dbReference type="InterPro" id="IPR041457">
    <property type="entry name" value="CxC2_KDZ-assoc"/>
</dbReference>
<dbReference type="RefSeq" id="XP_027608971.1">
    <property type="nucleotide sequence ID" value="XM_027753170.1"/>
</dbReference>
<dbReference type="PANTHER" id="PTHR33096:SF1">
    <property type="entry name" value="CXC1-LIKE CYSTEINE CLUSTER ASSOCIATED WITH KDZ TRANSPOSASES DOMAIN-CONTAINING PROTEIN"/>
    <property type="match status" value="1"/>
</dbReference>
<dbReference type="Proteomes" id="UP000287166">
    <property type="component" value="Unassembled WGS sequence"/>
</dbReference>
<proteinExistence type="predicted"/>
<dbReference type="GeneID" id="38774975"/>
<dbReference type="InterPro" id="IPR040521">
    <property type="entry name" value="KDZ"/>
</dbReference>
<dbReference type="PANTHER" id="PTHR33096">
    <property type="entry name" value="CXC2 DOMAIN-CONTAINING PROTEIN"/>
    <property type="match status" value="1"/>
</dbReference>
<accession>A0A401G7D3</accession>
<keyword evidence="4" id="KW-1185">Reference proteome</keyword>
<evidence type="ECO:0000313" key="4">
    <source>
        <dbReference type="Proteomes" id="UP000287166"/>
    </source>
</evidence>
<reference evidence="3 4" key="1">
    <citation type="journal article" date="2018" name="Sci. Rep.">
        <title>Genome sequence of the cauliflower mushroom Sparassis crispa (Hanabiratake) and its association with beneficial usage.</title>
        <authorList>
            <person name="Kiyama R."/>
            <person name="Furutani Y."/>
            <person name="Kawaguchi K."/>
            <person name="Nakanishi T."/>
        </authorList>
    </citation>
    <scope>NUCLEOTIDE SEQUENCE [LARGE SCALE GENOMIC DNA]</scope>
</reference>
<feature type="domain" description="CxC2-like cysteine cluster KDZ transposase-associated" evidence="2">
    <location>
        <begin position="168"/>
        <end position="276"/>
    </location>
</feature>
<sequence length="876" mass="98556">MAKRQFTGGGTSRSKKSHVESIAIPDILEPPTTIQLAQSMTHTKQVVEIIPLPAVDGLVDDNATAVHNGQVDADGWEDELHDVIQLESRDGAKAQTKNKKKLMLAGLTRWLAFRESYLEELLCFDGPGTQDIAAKCELHNQATAMRCLDCFGGKLEGWNGQFFERISLAHIGLRVQLGHHSGRCFQNQCGPVRFTVLDVSGTHHVNVDFCRCGESPGGWNECIQLLRVGWYPATTECPRTAFTFDYLNTFHLLTLQGKLNLYDYYKAILRKTDNIGLQKQVYRWNEVSMVVRQWRHLKSVKRAGHGHNPAGIAATKPGACAVECPACPHPGINLPVGWESLPNTERWLYQQVVAMDACFHLKLKARGFQDPELGSGWLYFVGEGSYQEYLAICKDQHEISMCESELNAVNQAYSKGTHDSLSVTGIIGVKCARHCFVLPNGIGDLQKGEQYCNVDYVVLSALKASRITEDQRALPDIGFSYDITCNWYKNFYKRLDDMPEHMQILDGIPTCTMIPKAHIEGHGPKCHTTWSFNFLRGVGRTHSETVEQEWAHIGQVGISTREMGPAARHSVLDDHWSTWNWHKLVDLESHLVKHLAEALLMTGKQKVIAEKFTSTFSPATIEKWRQMVAEWDLDKTKPDPYAEPSASTMMAMIQLKLAEEEVIEAMHGEPQLHDKLTVSAFVRLGLELEERQRALCIKGEGVLRNPLKRATLQEKRNALTRHIHAWSSVQPTYQPVVTSLHGVDSLAESANASPLVHAEDLKLYLPSELAQAQREVGCCSGIIEKEHRFRMAQVEDALEDVHHLRRIYAGLLAKYRINIASTGQKANTRSKMNIRAFNLKITLTIARYHDARRALLVLDSGGEWKTRFQEFKDGDN</sequence>
<feature type="region of interest" description="Disordered" evidence="1">
    <location>
        <begin position="1"/>
        <end position="22"/>
    </location>
</feature>
<evidence type="ECO:0000313" key="3">
    <source>
        <dbReference type="EMBL" id="GBE78058.1"/>
    </source>
</evidence>
<dbReference type="OrthoDB" id="2737640at2759"/>
<protein>
    <recommendedName>
        <fullName evidence="2">CxC2-like cysteine cluster KDZ transposase-associated domain-containing protein</fullName>
    </recommendedName>
</protein>
<comment type="caution">
    <text evidence="3">The sequence shown here is derived from an EMBL/GenBank/DDBJ whole genome shotgun (WGS) entry which is preliminary data.</text>
</comment>
<name>A0A401G7D3_9APHY</name>
<dbReference type="Pfam" id="PF18758">
    <property type="entry name" value="KDZ"/>
    <property type="match status" value="1"/>
</dbReference>
<evidence type="ECO:0000256" key="1">
    <source>
        <dbReference type="SAM" id="MobiDB-lite"/>
    </source>
</evidence>
<organism evidence="3 4">
    <name type="scientific">Sparassis crispa</name>
    <dbReference type="NCBI Taxonomy" id="139825"/>
    <lineage>
        <taxon>Eukaryota</taxon>
        <taxon>Fungi</taxon>
        <taxon>Dikarya</taxon>
        <taxon>Basidiomycota</taxon>
        <taxon>Agaricomycotina</taxon>
        <taxon>Agaricomycetes</taxon>
        <taxon>Polyporales</taxon>
        <taxon>Sparassidaceae</taxon>
        <taxon>Sparassis</taxon>
    </lineage>
</organism>
<dbReference type="STRING" id="139825.A0A401G7D3"/>
<gene>
    <name evidence="3" type="ORF">SCP_0109400</name>
</gene>
<dbReference type="EMBL" id="BFAD01000001">
    <property type="protein sequence ID" value="GBE78058.1"/>
    <property type="molecule type" value="Genomic_DNA"/>
</dbReference>
<evidence type="ECO:0000259" key="2">
    <source>
        <dbReference type="Pfam" id="PF18803"/>
    </source>
</evidence>
<dbReference type="AlphaFoldDB" id="A0A401G7D3"/>